<dbReference type="EMBL" id="CAJVCH010035603">
    <property type="protein sequence ID" value="CAG7716056.1"/>
    <property type="molecule type" value="Genomic_DNA"/>
</dbReference>
<evidence type="ECO:0000313" key="11">
    <source>
        <dbReference type="Proteomes" id="UP000708208"/>
    </source>
</evidence>
<evidence type="ECO:0000256" key="4">
    <source>
        <dbReference type="ARBA" id="ARBA00022679"/>
    </source>
</evidence>
<accession>A0A8J2NKB3</accession>
<dbReference type="GO" id="GO:0005524">
    <property type="term" value="F:ATP binding"/>
    <property type="evidence" value="ECO:0007669"/>
    <property type="project" value="UniProtKB-KW"/>
</dbReference>
<dbReference type="AlphaFoldDB" id="A0A8J2NKB3"/>
<feature type="domain" description="Protein kinase" evidence="9">
    <location>
        <begin position="24"/>
        <end position="310"/>
    </location>
</feature>
<gene>
    <name evidence="10" type="ORF">AFUS01_LOCUS5586</name>
</gene>
<dbReference type="GO" id="GO:0004674">
    <property type="term" value="F:protein serine/threonine kinase activity"/>
    <property type="evidence" value="ECO:0007669"/>
    <property type="project" value="UniProtKB-KW"/>
</dbReference>
<evidence type="ECO:0000259" key="9">
    <source>
        <dbReference type="PROSITE" id="PS50011"/>
    </source>
</evidence>
<dbReference type="InterPro" id="IPR050236">
    <property type="entry name" value="Ser_Thr_kinase_AGC"/>
</dbReference>
<keyword evidence="7" id="KW-0067">ATP-binding</keyword>
<evidence type="ECO:0000256" key="3">
    <source>
        <dbReference type="ARBA" id="ARBA00022527"/>
    </source>
</evidence>
<evidence type="ECO:0000256" key="7">
    <source>
        <dbReference type="ARBA" id="ARBA00022840"/>
    </source>
</evidence>
<name>A0A8J2NKB3_9HEXA</name>
<evidence type="ECO:0000256" key="2">
    <source>
        <dbReference type="ARBA" id="ARBA00022148"/>
    </source>
</evidence>
<keyword evidence="6" id="KW-0418">Kinase</keyword>
<reference evidence="10" key="1">
    <citation type="submission" date="2021-06" db="EMBL/GenBank/DDBJ databases">
        <authorList>
            <person name="Hodson N. C."/>
            <person name="Mongue J. A."/>
            <person name="Jaron S. K."/>
        </authorList>
    </citation>
    <scope>NUCLEOTIDE SEQUENCE</scope>
</reference>
<dbReference type="SMART" id="SM00220">
    <property type="entry name" value="S_TKc"/>
    <property type="match status" value="1"/>
</dbReference>
<proteinExistence type="predicted"/>
<dbReference type="OrthoDB" id="4062651at2759"/>
<evidence type="ECO:0000313" key="10">
    <source>
        <dbReference type="EMBL" id="CAG7716056.1"/>
    </source>
</evidence>
<dbReference type="PROSITE" id="PS00108">
    <property type="entry name" value="PROTEIN_KINASE_ST"/>
    <property type="match status" value="1"/>
</dbReference>
<organism evidence="10 11">
    <name type="scientific">Allacma fusca</name>
    <dbReference type="NCBI Taxonomy" id="39272"/>
    <lineage>
        <taxon>Eukaryota</taxon>
        <taxon>Metazoa</taxon>
        <taxon>Ecdysozoa</taxon>
        <taxon>Arthropoda</taxon>
        <taxon>Hexapoda</taxon>
        <taxon>Collembola</taxon>
        <taxon>Symphypleona</taxon>
        <taxon>Sminthuridae</taxon>
        <taxon>Allacma</taxon>
    </lineage>
</organism>
<dbReference type="EC" id="2.7.11.1" evidence="1"/>
<evidence type="ECO:0000256" key="8">
    <source>
        <dbReference type="ARBA" id="ARBA00033099"/>
    </source>
</evidence>
<comment type="caution">
    <text evidence="10">The sequence shown here is derived from an EMBL/GenBank/DDBJ whole genome shotgun (WGS) entry which is preliminary data.</text>
</comment>
<evidence type="ECO:0000256" key="1">
    <source>
        <dbReference type="ARBA" id="ARBA00012513"/>
    </source>
</evidence>
<sequence>MSMAGHKVSKQSSFDNLAKFYKDIDVVGRIAEGGFGKIYLGVHPVTQREFAIKKQPRDISSNSQIERDLHVRTDGFFLVKTLYAVRTDTHEYMVFEKFVGDLYVIRPGKSLVTAFVANQIGLALEYLHALGYIHRDLKPGNILITRDYKVKLNDFGLCCKQDAPAARVGTPGYHAPEIAKGHRATSYSDWYCFGLIVYYLETGEDYHGSSVQRIQIYKIRGTEARFAKIDNPDVRQWCKSFCDPRLKPSQRMTYFKSQGFMQDIILETNSMSWTDFLSRVRPLEDNNQIALKTPEKKLDFQVVVDEYSYVEGMHGAHCRERTETGKFVKSTERIPLLCEPVYIGYKRKPTRDRHDILNSLRKRPRQV</sequence>
<keyword evidence="4" id="KW-0808">Transferase</keyword>
<keyword evidence="5" id="KW-0547">Nucleotide-binding</keyword>
<dbReference type="PROSITE" id="PS50011">
    <property type="entry name" value="PROTEIN_KINASE_DOM"/>
    <property type="match status" value="1"/>
</dbReference>
<evidence type="ECO:0000256" key="6">
    <source>
        <dbReference type="ARBA" id="ARBA00022777"/>
    </source>
</evidence>
<dbReference type="InterPro" id="IPR008271">
    <property type="entry name" value="Ser/Thr_kinase_AS"/>
</dbReference>
<dbReference type="Pfam" id="PF00069">
    <property type="entry name" value="Pkinase"/>
    <property type="match status" value="1"/>
</dbReference>
<dbReference type="PANTHER" id="PTHR24356">
    <property type="entry name" value="SERINE/THREONINE-PROTEIN KINASE"/>
    <property type="match status" value="1"/>
</dbReference>
<dbReference type="Proteomes" id="UP000708208">
    <property type="component" value="Unassembled WGS sequence"/>
</dbReference>
<dbReference type="InterPro" id="IPR000719">
    <property type="entry name" value="Prot_kinase_dom"/>
</dbReference>
<dbReference type="PANTHER" id="PTHR24356:SF1">
    <property type="entry name" value="SERINE_THREONINE-PROTEIN KINASE GREATWALL"/>
    <property type="match status" value="1"/>
</dbReference>
<dbReference type="CDD" id="cd14014">
    <property type="entry name" value="STKc_PknB_like"/>
    <property type="match status" value="1"/>
</dbReference>
<keyword evidence="3" id="KW-0723">Serine/threonine-protein kinase</keyword>
<keyword evidence="11" id="KW-1185">Reference proteome</keyword>
<protein>
    <recommendedName>
        <fullName evidence="2">Serine/threonine-protein kinase greatwall</fullName>
        <ecNumber evidence="1">2.7.11.1</ecNumber>
    </recommendedName>
    <alternativeName>
        <fullName evidence="8">Microtubule-associated serine/threonine-protein kinase-like</fullName>
    </alternativeName>
</protein>
<evidence type="ECO:0000256" key="5">
    <source>
        <dbReference type="ARBA" id="ARBA00022741"/>
    </source>
</evidence>